<dbReference type="Proteomes" id="UP000018201">
    <property type="component" value="Unassembled WGS sequence"/>
</dbReference>
<dbReference type="InterPro" id="IPR006311">
    <property type="entry name" value="TAT_signal"/>
</dbReference>
<gene>
    <name evidence="2" type="ORF">EPH_0004680</name>
</gene>
<reference evidence="2" key="1">
    <citation type="submission" date="2013-10" db="EMBL/GenBank/DDBJ databases">
        <title>Genomic analysis of the causative agents of coccidiosis in chickens.</title>
        <authorList>
            <person name="Reid A.J."/>
            <person name="Blake D."/>
            <person name="Billington K."/>
            <person name="Browne H."/>
            <person name="Dunn M."/>
            <person name="Hung S."/>
            <person name="Kawahara F."/>
            <person name="Miranda-Saavedra D."/>
            <person name="Mourier T."/>
            <person name="Nagra H."/>
            <person name="Otto T.D."/>
            <person name="Rawlings N."/>
            <person name="Sanchez A."/>
            <person name="Sanders M."/>
            <person name="Subramaniam C."/>
            <person name="Tay Y."/>
            <person name="Dear P."/>
            <person name="Doerig C."/>
            <person name="Gruber A."/>
            <person name="Parkinson J."/>
            <person name="Shirley M."/>
            <person name="Wan K.L."/>
            <person name="Berriman M."/>
            <person name="Tomley F."/>
            <person name="Pain A."/>
        </authorList>
    </citation>
    <scope>NUCLEOTIDE SEQUENCE [LARGE SCALE GENOMIC DNA]</scope>
    <source>
        <strain evidence="2">Houghton</strain>
    </source>
</reference>
<feature type="region of interest" description="Disordered" evidence="1">
    <location>
        <begin position="95"/>
        <end position="141"/>
    </location>
</feature>
<name>U6G7C7_9EIME</name>
<evidence type="ECO:0000313" key="3">
    <source>
        <dbReference type="Proteomes" id="UP000018201"/>
    </source>
</evidence>
<proteinExistence type="predicted"/>
<accession>U6G7C7</accession>
<keyword evidence="3" id="KW-1185">Reference proteome</keyword>
<dbReference type="EMBL" id="HG690794">
    <property type="protein sequence ID" value="CDI75228.1"/>
    <property type="molecule type" value="Genomic_DNA"/>
</dbReference>
<sequence>MRRHFFRFGGVAAIPAVVAAVVCRQVNVECALLPLRRSWKTAAAAAAGGGAAAGGAATAAAAAAAAGGLRGPQLQQQQLLLLQQKAVKRDASPVRPLKTLPPVQPQQQPQPQPVRPLKTLPPVQPQQQPQPQPQQQQQQQQQQQRLQQLQLLSLLQQQQQQQQQQHEGMRRPAAEASTSPPKDAILRKYVTFEAWRRSCVAALNRAENFGDLRRLPQLRDAIVYILGAD</sequence>
<protein>
    <submittedName>
        <fullName evidence="2">Uncharacterized protein</fullName>
    </submittedName>
</protein>
<organism evidence="2 3">
    <name type="scientific">Eimeria praecox</name>
    <dbReference type="NCBI Taxonomy" id="51316"/>
    <lineage>
        <taxon>Eukaryota</taxon>
        <taxon>Sar</taxon>
        <taxon>Alveolata</taxon>
        <taxon>Apicomplexa</taxon>
        <taxon>Conoidasida</taxon>
        <taxon>Coccidia</taxon>
        <taxon>Eucoccidiorida</taxon>
        <taxon>Eimeriorina</taxon>
        <taxon>Eimeriidae</taxon>
        <taxon>Eimeria</taxon>
    </lineage>
</organism>
<dbReference type="VEuPathDB" id="ToxoDB:EPH_0004680"/>
<feature type="region of interest" description="Disordered" evidence="1">
    <location>
        <begin position="160"/>
        <end position="180"/>
    </location>
</feature>
<evidence type="ECO:0000256" key="1">
    <source>
        <dbReference type="SAM" id="MobiDB-lite"/>
    </source>
</evidence>
<evidence type="ECO:0000313" key="2">
    <source>
        <dbReference type="EMBL" id="CDI75228.1"/>
    </source>
</evidence>
<reference evidence="2" key="2">
    <citation type="submission" date="2013-10" db="EMBL/GenBank/DDBJ databases">
        <authorList>
            <person name="Aslett M."/>
        </authorList>
    </citation>
    <scope>NUCLEOTIDE SEQUENCE [LARGE SCALE GENOMIC DNA]</scope>
    <source>
        <strain evidence="2">Houghton</strain>
    </source>
</reference>
<feature type="compositionally biased region" description="Pro residues" evidence="1">
    <location>
        <begin position="102"/>
        <end position="114"/>
    </location>
</feature>
<feature type="compositionally biased region" description="Pro residues" evidence="1">
    <location>
        <begin position="122"/>
        <end position="132"/>
    </location>
</feature>
<dbReference type="AlphaFoldDB" id="U6G7C7"/>
<dbReference type="PROSITE" id="PS51318">
    <property type="entry name" value="TAT"/>
    <property type="match status" value="1"/>
</dbReference>